<dbReference type="AlphaFoldDB" id="A0AAE2BHX2"/>
<dbReference type="InterPro" id="IPR012337">
    <property type="entry name" value="RNaseH-like_sf"/>
</dbReference>
<accession>A0AAE2BHX2</accession>
<reference evidence="2" key="2">
    <citation type="journal article" date="2024" name="Plant">
        <title>Genomic evolution and insights into agronomic trait innovations of Sesamum species.</title>
        <authorList>
            <person name="Miao H."/>
            <person name="Wang L."/>
            <person name="Qu L."/>
            <person name="Liu H."/>
            <person name="Sun Y."/>
            <person name="Le M."/>
            <person name="Wang Q."/>
            <person name="Wei S."/>
            <person name="Zheng Y."/>
            <person name="Lin W."/>
            <person name="Duan Y."/>
            <person name="Cao H."/>
            <person name="Xiong S."/>
            <person name="Wang X."/>
            <person name="Wei L."/>
            <person name="Li C."/>
            <person name="Ma Q."/>
            <person name="Ju M."/>
            <person name="Zhao R."/>
            <person name="Li G."/>
            <person name="Mu C."/>
            <person name="Tian Q."/>
            <person name="Mei H."/>
            <person name="Zhang T."/>
            <person name="Gao T."/>
            <person name="Zhang H."/>
        </authorList>
    </citation>
    <scope>NUCLEOTIDE SEQUENCE</scope>
    <source>
        <strain evidence="2">K16</strain>
    </source>
</reference>
<proteinExistence type="predicted"/>
<dbReference type="PANTHER" id="PTHR48475:SF2">
    <property type="entry name" value="RIBONUCLEASE H"/>
    <property type="match status" value="1"/>
</dbReference>
<evidence type="ECO:0000313" key="2">
    <source>
        <dbReference type="EMBL" id="KAK4386044.1"/>
    </source>
</evidence>
<dbReference type="EMBL" id="JACGWL010000015">
    <property type="protein sequence ID" value="KAK4386044.1"/>
    <property type="molecule type" value="Genomic_DNA"/>
</dbReference>
<evidence type="ECO:0000259" key="1">
    <source>
        <dbReference type="Pfam" id="PF13456"/>
    </source>
</evidence>
<dbReference type="GO" id="GO:0004523">
    <property type="term" value="F:RNA-DNA hybrid ribonuclease activity"/>
    <property type="evidence" value="ECO:0007669"/>
    <property type="project" value="InterPro"/>
</dbReference>
<organism evidence="2 3">
    <name type="scientific">Sesamum angolense</name>
    <dbReference type="NCBI Taxonomy" id="2727404"/>
    <lineage>
        <taxon>Eukaryota</taxon>
        <taxon>Viridiplantae</taxon>
        <taxon>Streptophyta</taxon>
        <taxon>Embryophyta</taxon>
        <taxon>Tracheophyta</taxon>
        <taxon>Spermatophyta</taxon>
        <taxon>Magnoliopsida</taxon>
        <taxon>eudicotyledons</taxon>
        <taxon>Gunneridae</taxon>
        <taxon>Pentapetalae</taxon>
        <taxon>asterids</taxon>
        <taxon>lamiids</taxon>
        <taxon>Lamiales</taxon>
        <taxon>Pedaliaceae</taxon>
        <taxon>Sesamum</taxon>
    </lineage>
</organism>
<dbReference type="Pfam" id="PF13456">
    <property type="entry name" value="RVT_3"/>
    <property type="match status" value="1"/>
</dbReference>
<dbReference type="Proteomes" id="UP001289374">
    <property type="component" value="Unassembled WGS sequence"/>
</dbReference>
<protein>
    <recommendedName>
        <fullName evidence="1">RNase H type-1 domain-containing protein</fullName>
    </recommendedName>
</protein>
<feature type="domain" description="RNase H type-1" evidence="1">
    <location>
        <begin position="4"/>
        <end position="68"/>
    </location>
</feature>
<name>A0AAE2BHX2_9LAMI</name>
<keyword evidence="3" id="KW-1185">Reference proteome</keyword>
<sequence>MKQHLQKERKDNEARYEALIAGIKMALDARGKNLVPYSDSQQVTKQVEGEYEVKDERRKEYLQEIAQFLIGCSTHNITVRTLVKNSLKTDIATLQVETNCRKPLLDYLTEDILSANEMEATRLKSRASRKYMKAVVELMWRHGFNQQNLTSRIFWPTLKKEVISWAKKMRALPKACYAHSCSNRTFQSIIEPVIPAEAELETFRIQHYEQKNNNNLLRANLDLIDKVREDARTCLERYKQRIVNAYNQRVRKREFQVGDLVLRQAGALRPVGKLAPNWVGPYKITQIIKFGVYELEDIYGRNFLSHGMLVTSGRSNLDISFAHKTNYL</sequence>
<gene>
    <name evidence="2" type="ORF">Sango_2475000</name>
</gene>
<dbReference type="InterPro" id="IPR002156">
    <property type="entry name" value="RNaseH_domain"/>
</dbReference>
<dbReference type="Gene3D" id="3.30.420.10">
    <property type="entry name" value="Ribonuclease H-like superfamily/Ribonuclease H"/>
    <property type="match status" value="1"/>
</dbReference>
<dbReference type="GO" id="GO:0003676">
    <property type="term" value="F:nucleic acid binding"/>
    <property type="evidence" value="ECO:0007669"/>
    <property type="project" value="InterPro"/>
</dbReference>
<dbReference type="InterPro" id="IPR036397">
    <property type="entry name" value="RNaseH_sf"/>
</dbReference>
<comment type="caution">
    <text evidence="2">The sequence shown here is derived from an EMBL/GenBank/DDBJ whole genome shotgun (WGS) entry which is preliminary data.</text>
</comment>
<evidence type="ECO:0000313" key="3">
    <source>
        <dbReference type="Proteomes" id="UP001289374"/>
    </source>
</evidence>
<dbReference type="SUPFAM" id="SSF53098">
    <property type="entry name" value="Ribonuclease H-like"/>
    <property type="match status" value="1"/>
</dbReference>
<reference evidence="2" key="1">
    <citation type="submission" date="2020-06" db="EMBL/GenBank/DDBJ databases">
        <authorList>
            <person name="Li T."/>
            <person name="Hu X."/>
            <person name="Zhang T."/>
            <person name="Song X."/>
            <person name="Zhang H."/>
            <person name="Dai N."/>
            <person name="Sheng W."/>
            <person name="Hou X."/>
            <person name="Wei L."/>
        </authorList>
    </citation>
    <scope>NUCLEOTIDE SEQUENCE</scope>
    <source>
        <strain evidence="2">K16</strain>
        <tissue evidence="2">Leaf</tissue>
    </source>
</reference>
<dbReference type="PANTHER" id="PTHR48475">
    <property type="entry name" value="RIBONUCLEASE H"/>
    <property type="match status" value="1"/>
</dbReference>